<dbReference type="GO" id="GO:0000166">
    <property type="term" value="F:nucleotide binding"/>
    <property type="evidence" value="ECO:0007669"/>
    <property type="project" value="UniProtKB-KW"/>
</dbReference>
<evidence type="ECO:0000313" key="5">
    <source>
        <dbReference type="Proteomes" id="UP000000787"/>
    </source>
</evidence>
<protein>
    <recommendedName>
        <fullName evidence="3">Cas10/Cmr2 second palm domain-containing protein</fullName>
    </recommendedName>
</protein>
<proteinExistence type="predicted"/>
<dbReference type="HOGENOM" id="CLU_037606_0_0_0"/>
<evidence type="ECO:0000313" key="4">
    <source>
        <dbReference type="EMBL" id="ABX04558.1"/>
    </source>
</evidence>
<feature type="domain" description="Cas10/Cmr2 second palm" evidence="3">
    <location>
        <begin position="218"/>
        <end position="397"/>
    </location>
</feature>
<evidence type="ECO:0000256" key="1">
    <source>
        <dbReference type="ARBA" id="ARBA00022741"/>
    </source>
</evidence>
<dbReference type="InParanoid" id="A9AUN1"/>
<dbReference type="Pfam" id="PF22335">
    <property type="entry name" value="Cas10-Cmr2_palm2"/>
    <property type="match status" value="1"/>
</dbReference>
<dbReference type="EMBL" id="CP000875">
    <property type="protein sequence ID" value="ABX04558.1"/>
    <property type="molecule type" value="Genomic_DNA"/>
</dbReference>
<dbReference type="Proteomes" id="UP000000787">
    <property type="component" value="Chromosome"/>
</dbReference>
<dbReference type="AlphaFoldDB" id="A9AUN1"/>
<organism evidence="4 5">
    <name type="scientific">Herpetosiphon aurantiacus (strain ATCC 23779 / DSM 785 / 114-95)</name>
    <dbReference type="NCBI Taxonomy" id="316274"/>
    <lineage>
        <taxon>Bacteria</taxon>
        <taxon>Bacillati</taxon>
        <taxon>Chloroflexota</taxon>
        <taxon>Chloroflexia</taxon>
        <taxon>Herpetosiphonales</taxon>
        <taxon>Herpetosiphonaceae</taxon>
        <taxon>Herpetosiphon</taxon>
    </lineage>
</organism>
<dbReference type="KEGG" id="hau:Haur_1915"/>
<keyword evidence="1" id="KW-0547">Nucleotide-binding</keyword>
<dbReference type="BioCyc" id="HAUR316274:GHYA-1944-MONOMER"/>
<dbReference type="InterPro" id="IPR054767">
    <property type="entry name" value="Cas10-Cmr2_palm2"/>
</dbReference>
<sequence length="527" mass="59410">MTPVLVLIETSGIQQYIFGSNRLREQIGASHLVDQVTDTWLQEYGFSEAEPLLPPKELPAAQILWSGGGNTRLLFANSELAVQFTRTWSEKLLREAPDLRCLVVHQAWNENLNETHRQALAQMRLKKQTTPTQTPSLGLAVNAFCQSTGMPATGFNRATDKEAPELYPVSHAVAAKLVSLKDANDRLDETLLSAEQAKKYVFPYDFDNLGRSEHEHSYIAVVHIDGNGMGKRFAAIQQKYRDDDQGYLEKVRKLSELVRCASKKALQECVRLVIKQIIDTKELKASILSDKKPPKKAFRFPSLENESEQFFYLNDTRQGDQTFLPFRPIIYGGDDVTFVCDGRLGIALAIKFLQAFNQASAPENLHGCAGIAIVKAHYPFARAYDLAEQLCSSAKQKIGDHKASAIDWQIAMTGITGSLGEIREREYQTTSGASLSLRPVSITENAPSDMVDWNSVAEIIDNLRSSEWTDKKNKIMQLREVLRQGSDKVAEFEKLYKIDINRGWIDNVCMYFDPIELLDFYYPLEAR</sequence>
<dbReference type="Gene3D" id="3.30.70.270">
    <property type="match status" value="1"/>
</dbReference>
<keyword evidence="5" id="KW-1185">Reference proteome</keyword>
<dbReference type="STRING" id="316274.Haur_1915"/>
<name>A9AUN1_HERA2</name>
<accession>A9AUN1</accession>
<dbReference type="InterPro" id="IPR043128">
    <property type="entry name" value="Rev_trsase/Diguanyl_cyclase"/>
</dbReference>
<evidence type="ECO:0000256" key="2">
    <source>
        <dbReference type="ARBA" id="ARBA00023118"/>
    </source>
</evidence>
<dbReference type="eggNOG" id="COG1353">
    <property type="taxonomic scope" value="Bacteria"/>
</dbReference>
<gene>
    <name evidence="4" type="ordered locus">Haur_1915</name>
</gene>
<keyword evidence="2" id="KW-0051">Antiviral defense</keyword>
<reference evidence="4 5" key="1">
    <citation type="journal article" date="2011" name="Stand. Genomic Sci.">
        <title>Complete genome sequence of the filamentous gliding predatory bacterium Herpetosiphon aurantiacus type strain (114-95(T)).</title>
        <authorList>
            <person name="Kiss H."/>
            <person name="Nett M."/>
            <person name="Domin N."/>
            <person name="Martin K."/>
            <person name="Maresca J.A."/>
            <person name="Copeland A."/>
            <person name="Lapidus A."/>
            <person name="Lucas S."/>
            <person name="Berry K.W."/>
            <person name="Glavina Del Rio T."/>
            <person name="Dalin E."/>
            <person name="Tice H."/>
            <person name="Pitluck S."/>
            <person name="Richardson P."/>
            <person name="Bruce D."/>
            <person name="Goodwin L."/>
            <person name="Han C."/>
            <person name="Detter J.C."/>
            <person name="Schmutz J."/>
            <person name="Brettin T."/>
            <person name="Land M."/>
            <person name="Hauser L."/>
            <person name="Kyrpides N.C."/>
            <person name="Ivanova N."/>
            <person name="Goker M."/>
            <person name="Woyke T."/>
            <person name="Klenk H.P."/>
            <person name="Bryant D.A."/>
        </authorList>
    </citation>
    <scope>NUCLEOTIDE SEQUENCE [LARGE SCALE GENOMIC DNA]</scope>
    <source>
        <strain evidence="5">ATCC 23779 / DSM 785 / 114-95</strain>
    </source>
</reference>
<evidence type="ECO:0000259" key="3">
    <source>
        <dbReference type="Pfam" id="PF22335"/>
    </source>
</evidence>
<dbReference type="GO" id="GO:0051607">
    <property type="term" value="P:defense response to virus"/>
    <property type="evidence" value="ECO:0007669"/>
    <property type="project" value="UniProtKB-KW"/>
</dbReference>